<dbReference type="Pfam" id="PF03323">
    <property type="entry name" value="GerA"/>
    <property type="match status" value="1"/>
</dbReference>
<reference evidence="4 5" key="1">
    <citation type="submission" date="2014-12" db="EMBL/GenBank/DDBJ databases">
        <title>Draft genome sequence of Cohnella kolymensis strain B-2846.</title>
        <authorList>
            <person name="Karlyshev A.V."/>
            <person name="Kudryashova E.B."/>
        </authorList>
    </citation>
    <scope>NUCLEOTIDE SEQUENCE [LARGE SCALE GENOMIC DNA]</scope>
    <source>
        <strain evidence="4 5">VKM B-2846</strain>
    </source>
</reference>
<comment type="caution">
    <text evidence="4">The sequence shown here is derived from an EMBL/GenBank/DDBJ whole genome shotgun (WGS) entry which is preliminary data.</text>
</comment>
<evidence type="ECO:0000313" key="5">
    <source>
        <dbReference type="Proteomes" id="UP000054526"/>
    </source>
</evidence>
<dbReference type="PANTHER" id="PTHR22550:SF5">
    <property type="entry name" value="LEUCINE ZIPPER PROTEIN 4"/>
    <property type="match status" value="1"/>
</dbReference>
<keyword evidence="3" id="KW-0812">Transmembrane</keyword>
<feature type="transmembrane region" description="Helical" evidence="3">
    <location>
        <begin position="336"/>
        <end position="354"/>
    </location>
</feature>
<dbReference type="InterPro" id="IPR004995">
    <property type="entry name" value="Spore_Ger"/>
</dbReference>
<feature type="transmembrane region" description="Helical" evidence="3">
    <location>
        <begin position="391"/>
        <end position="415"/>
    </location>
</feature>
<feature type="transmembrane region" description="Helical" evidence="3">
    <location>
        <begin position="360"/>
        <end position="379"/>
    </location>
</feature>
<name>A0ABR5A1K5_9BACL</name>
<keyword evidence="2 3" id="KW-0472">Membrane</keyword>
<dbReference type="PIRSF" id="PIRSF005690">
    <property type="entry name" value="GerBA"/>
    <property type="match status" value="1"/>
</dbReference>
<sequence length="467" mass="51960">MQPSMEYAMAELRNCADLNHLKLPEIGVDFVYFGHFIGSQEFTREISEPFTHIRADEVDQLLKRTIYKPITESQSLIKAILSGEVAVFHGSNTYSVKAYDPKSRAIEESQTESVIVGPHDGFVEEVEVNVSLIRRRVKSSHLKVIKLEIGELTKNHVYVMYINDVVNMEHVNELVHRISGVEMDAVFDGNMLVQYIEDNPNSIFPLFISTERPDTAASMLAEGKVIAILNGSPSVICAPASFFEFFSSPDDYYQRWPVGSALRLLRLFALFMTLTLTPIYVSVTTFHYEMVPETLLLSLAQSRSRVPFPPLFEAILMEITIELLREAGARLPTKIGQTIGIVGGIVIGQAAVQAGITSNILIIAVASSAIASFVIPSYIMSSCIRLVRFPLIILAGLLGNFGFMLGIGFIIVHLAGLTSLKNSYLTPLAPSNLKDWGDIFIRAPFSMLKKRPFVNQSPNPVRNKMRK</sequence>
<proteinExistence type="inferred from homology"/>
<gene>
    <name evidence="4" type="ORF">SD71_17750</name>
</gene>
<dbReference type="InterPro" id="IPR050768">
    <property type="entry name" value="UPF0353/GerABKA_families"/>
</dbReference>
<dbReference type="EMBL" id="JXAL01000026">
    <property type="protein sequence ID" value="KIL34920.1"/>
    <property type="molecule type" value="Genomic_DNA"/>
</dbReference>
<feature type="transmembrane region" description="Helical" evidence="3">
    <location>
        <begin position="264"/>
        <end position="286"/>
    </location>
</feature>
<keyword evidence="5" id="KW-1185">Reference proteome</keyword>
<protein>
    <submittedName>
        <fullName evidence="4">Spore gernimation protein GerA</fullName>
    </submittedName>
</protein>
<dbReference type="PANTHER" id="PTHR22550">
    <property type="entry name" value="SPORE GERMINATION PROTEIN"/>
    <property type="match status" value="1"/>
</dbReference>
<evidence type="ECO:0000313" key="4">
    <source>
        <dbReference type="EMBL" id="KIL34920.1"/>
    </source>
</evidence>
<keyword evidence="3" id="KW-1133">Transmembrane helix</keyword>
<accession>A0ABR5A1K5</accession>
<evidence type="ECO:0000256" key="1">
    <source>
        <dbReference type="ARBA" id="ARBA00005278"/>
    </source>
</evidence>
<comment type="similarity">
    <text evidence="1">Belongs to the GerABKA family.</text>
</comment>
<dbReference type="Proteomes" id="UP000054526">
    <property type="component" value="Unassembled WGS sequence"/>
</dbReference>
<evidence type="ECO:0000256" key="2">
    <source>
        <dbReference type="ARBA" id="ARBA00023136"/>
    </source>
</evidence>
<evidence type="ECO:0000256" key="3">
    <source>
        <dbReference type="SAM" id="Phobius"/>
    </source>
</evidence>
<organism evidence="4 5">
    <name type="scientific">Cohnella kolymensis</name>
    <dbReference type="NCBI Taxonomy" id="1590652"/>
    <lineage>
        <taxon>Bacteria</taxon>
        <taxon>Bacillati</taxon>
        <taxon>Bacillota</taxon>
        <taxon>Bacilli</taxon>
        <taxon>Bacillales</taxon>
        <taxon>Paenibacillaceae</taxon>
        <taxon>Cohnella</taxon>
    </lineage>
</organism>